<dbReference type="GO" id="GO:0003743">
    <property type="term" value="F:translation initiation factor activity"/>
    <property type="evidence" value="ECO:0007669"/>
    <property type="project" value="UniProtKB-KW"/>
</dbReference>
<keyword evidence="1" id="KW-0648">Protein biosynthesis</keyword>
<proteinExistence type="predicted"/>
<dbReference type="AlphaFoldDB" id="A0A0F9WH18"/>
<dbReference type="VEuPathDB" id="MicrosporidiaDB:AAJ76_2000171618"/>
<accession>A0A0F9WH18</accession>
<gene>
    <name evidence="1" type="ORF">AAJ76_2000171618</name>
</gene>
<comment type="caution">
    <text evidence="1">The sequence shown here is derived from an EMBL/GenBank/DDBJ whole genome shotgun (WGS) entry which is preliminary data.</text>
</comment>
<dbReference type="InterPro" id="IPR014722">
    <property type="entry name" value="Rib_uL2_dom2"/>
</dbReference>
<evidence type="ECO:0000313" key="2">
    <source>
        <dbReference type="Proteomes" id="UP000034350"/>
    </source>
</evidence>
<protein>
    <submittedName>
        <fullName evidence="1">Translation initiation factor 5a-like protein</fullName>
    </submittedName>
</protein>
<keyword evidence="2" id="KW-1185">Reference proteome</keyword>
<dbReference type="GO" id="GO:0003723">
    <property type="term" value="F:RNA binding"/>
    <property type="evidence" value="ECO:0007669"/>
    <property type="project" value="InterPro"/>
</dbReference>
<dbReference type="OrthoDB" id="2189521at2759"/>
<dbReference type="SUPFAM" id="SSF50104">
    <property type="entry name" value="Translation proteins SH3-like domain"/>
    <property type="match status" value="1"/>
</dbReference>
<dbReference type="Proteomes" id="UP000034350">
    <property type="component" value="Unassembled WGS sequence"/>
</dbReference>
<dbReference type="GO" id="GO:0045905">
    <property type="term" value="P:positive regulation of translational termination"/>
    <property type="evidence" value="ECO:0007669"/>
    <property type="project" value="InterPro"/>
</dbReference>
<dbReference type="Gene3D" id="2.30.30.30">
    <property type="match status" value="1"/>
</dbReference>
<dbReference type="InterPro" id="IPR019769">
    <property type="entry name" value="Trans_elong_IF5A_hypusine_site"/>
</dbReference>
<dbReference type="EMBL" id="JPQZ01000002">
    <property type="protein sequence ID" value="KKO76601.1"/>
    <property type="molecule type" value="Genomic_DNA"/>
</dbReference>
<organism evidence="1 2">
    <name type="scientific">Vairimorpha ceranae</name>
    <dbReference type="NCBI Taxonomy" id="40302"/>
    <lineage>
        <taxon>Eukaryota</taxon>
        <taxon>Fungi</taxon>
        <taxon>Fungi incertae sedis</taxon>
        <taxon>Microsporidia</taxon>
        <taxon>Nosematidae</taxon>
        <taxon>Vairimorpha</taxon>
    </lineage>
</organism>
<dbReference type="InterPro" id="IPR008991">
    <property type="entry name" value="Translation_prot_SH3-like_sf"/>
</dbReference>
<dbReference type="PROSITE" id="PS00302">
    <property type="entry name" value="IF5A_HYPUSINE"/>
    <property type="match status" value="1"/>
</dbReference>
<dbReference type="RefSeq" id="XP_024332343.1">
    <property type="nucleotide sequence ID" value="XM_024474465.1"/>
</dbReference>
<dbReference type="VEuPathDB" id="MicrosporidiaDB:G9O61_00g001120"/>
<sequence>MAKFVQFNHEEVPRKLLKSGQYIKIDENGSSKYSKIDKIDSVKTGKHGSAKTIVESKDIPNNATRFVTLTTDDTAVVVKMVKVTTKLIDFVDGSIITIKDENNNFIEFYVDTEMSEQDKEKIQDTLDAYPDCEEFDFVFRALPGYYKVDSIKPARNL</sequence>
<name>A0A0F9WH18_9MICR</name>
<dbReference type="GO" id="GO:0003746">
    <property type="term" value="F:translation elongation factor activity"/>
    <property type="evidence" value="ECO:0007669"/>
    <property type="project" value="InterPro"/>
</dbReference>
<keyword evidence="1" id="KW-0396">Initiation factor</keyword>
<dbReference type="GO" id="GO:0045901">
    <property type="term" value="P:positive regulation of translational elongation"/>
    <property type="evidence" value="ECO:0007669"/>
    <property type="project" value="InterPro"/>
</dbReference>
<reference evidence="1 2" key="1">
    <citation type="journal article" date="2015" name="Environ. Microbiol.">
        <title>Genome analyses suggest the presence of polyploidy and recent human-driven expansions in eight global populations of the honeybee pathogen Nosema ceranae.</title>
        <authorList>
            <person name="Pelin A."/>
            <person name="Selman M."/>
            <person name="Aris-Brosou S."/>
            <person name="Farinelli L."/>
            <person name="Corradi N."/>
        </authorList>
    </citation>
    <scope>NUCLEOTIDE SEQUENCE [LARGE SCALE GENOMIC DNA]</scope>
    <source>
        <strain evidence="1 2">PA08 1199</strain>
    </source>
</reference>
<evidence type="ECO:0000313" key="1">
    <source>
        <dbReference type="EMBL" id="KKO76601.1"/>
    </source>
</evidence>
<dbReference type="GeneID" id="36319387"/>
<dbReference type="GO" id="GO:0043022">
    <property type="term" value="F:ribosome binding"/>
    <property type="evidence" value="ECO:0007669"/>
    <property type="project" value="InterPro"/>
</dbReference>